<feature type="transmembrane region" description="Helical" evidence="2">
    <location>
        <begin position="31"/>
        <end position="51"/>
    </location>
</feature>
<feature type="compositionally biased region" description="Basic and acidic residues" evidence="1">
    <location>
        <begin position="288"/>
        <end position="320"/>
    </location>
</feature>
<organism evidence="3">
    <name type="scientific">Rhodotorula toruloides</name>
    <name type="common">Yeast</name>
    <name type="synonym">Rhodosporidium toruloides</name>
    <dbReference type="NCBI Taxonomy" id="5286"/>
    <lineage>
        <taxon>Eukaryota</taxon>
        <taxon>Fungi</taxon>
        <taxon>Dikarya</taxon>
        <taxon>Basidiomycota</taxon>
        <taxon>Pucciniomycotina</taxon>
        <taxon>Microbotryomycetes</taxon>
        <taxon>Sporidiobolales</taxon>
        <taxon>Sporidiobolaceae</taxon>
        <taxon>Rhodotorula</taxon>
    </lineage>
</organism>
<accession>A0A061AK77</accession>
<proteinExistence type="predicted"/>
<keyword evidence="2" id="KW-0812">Transmembrane</keyword>
<keyword evidence="2" id="KW-1133">Transmembrane helix</keyword>
<keyword evidence="2" id="KW-0472">Membrane</keyword>
<name>A0A061AK77_RHOTO</name>
<dbReference type="EMBL" id="LK052938">
    <property type="protein sequence ID" value="CDR37949.1"/>
    <property type="molecule type" value="Genomic_DNA"/>
</dbReference>
<reference evidence="3" key="1">
    <citation type="journal article" date="2014" name="Genome Announc.">
        <title>Draft genome sequence of Rhodosporidium toruloides CECT1137, an oleaginous yeast of biotechnological interest.</title>
        <authorList>
            <person name="Morin N."/>
            <person name="Calcas X."/>
            <person name="Devillers H."/>
            <person name="Durrens P."/>
            <person name="Sherman D.J."/>
            <person name="Nicaud J.-M."/>
            <person name="Neuveglise C."/>
        </authorList>
    </citation>
    <scope>NUCLEOTIDE SEQUENCE</scope>
    <source>
        <strain evidence="3">CECT1137</strain>
    </source>
</reference>
<evidence type="ECO:0000313" key="3">
    <source>
        <dbReference type="EMBL" id="CDR37949.1"/>
    </source>
</evidence>
<evidence type="ECO:0000256" key="1">
    <source>
        <dbReference type="SAM" id="MobiDB-lite"/>
    </source>
</evidence>
<feature type="region of interest" description="Disordered" evidence="1">
    <location>
        <begin position="250"/>
        <end position="332"/>
    </location>
</feature>
<feature type="transmembrane region" description="Helical" evidence="2">
    <location>
        <begin position="98"/>
        <end position="116"/>
    </location>
</feature>
<feature type="transmembrane region" description="Helical" evidence="2">
    <location>
        <begin position="63"/>
        <end position="86"/>
    </location>
</feature>
<dbReference type="OrthoDB" id="3352285at2759"/>
<gene>
    <name evidence="3" type="ORF">RHTO0S_03e01222g</name>
</gene>
<feature type="compositionally biased region" description="Pro residues" evidence="1">
    <location>
        <begin position="271"/>
        <end position="281"/>
    </location>
</feature>
<protein>
    <submittedName>
        <fullName evidence="3">RHTO0S03e01222g1_1</fullName>
    </submittedName>
</protein>
<dbReference type="AlphaFoldDB" id="A0A061AK77"/>
<sequence>MNRDPPAEAPPAYGMQRFIGRRASRSNLRPVVIIVACFSAIWGIIVAATYLRRRNDAGTPSKLALIYIVLAILYFVAAGIEIFGILAAWKSSIRFARTYFWGSAVVALIVTGAELIRTVVHFTEKSSIIDTCKQSYANDISNGGLSSSDVATYCKDSWNNMTYFDIALLIFSILLSLFFASLAASFLYQLQNPQTLRTHAVNAANSAQYAYPLQPYSGGMQPPYPASAMPYGGPAPPLYTGGADATHLPSYDNPYGIHPSDEKLGSDAGPYAPPPGPPPQAQNPFADQVEHAPPVRRDGESAESFEQKQHEYDQRMRAGESTETVTLEPRRS</sequence>
<evidence type="ECO:0000256" key="2">
    <source>
        <dbReference type="SAM" id="Phobius"/>
    </source>
</evidence>
<feature type="transmembrane region" description="Helical" evidence="2">
    <location>
        <begin position="166"/>
        <end position="188"/>
    </location>
</feature>